<dbReference type="EMBL" id="VDUW01000003">
    <property type="protein sequence ID" value="TXL65719.1"/>
    <property type="molecule type" value="Genomic_DNA"/>
</dbReference>
<feature type="transmembrane region" description="Helical" evidence="1">
    <location>
        <begin position="12"/>
        <end position="33"/>
    </location>
</feature>
<sequence length="287" mass="32454">MNNNHHKRIKIIGSFLFLLAIGFFCLQIAYLFVHTRLQVEYVDDRIFYIVNIICVICLATSLLFLFSLTRKWKWVGASIVAVFIIANGVLLADSHSKIKNITSISPDFKHVLTIKENIKTNEAVYYRNYYGILALPKETLPYQTDGRFKVEWLANDIAAVTYLTENGIIHQYIGTYGDRGGGLSYYYVGAEIQGVWKGNNVEMISNTDGISVTQNGQTETFDWDHIVQFGTLAIVLTENNQAKWTISLNENFTVDSSSATPPSGEINLYRATMEDNKPILLNYKGAH</sequence>
<accession>A0A5C8NX92</accession>
<comment type="caution">
    <text evidence="2">The sequence shown here is derived from an EMBL/GenBank/DDBJ whole genome shotgun (WGS) entry which is preliminary data.</text>
</comment>
<dbReference type="Proteomes" id="UP000321574">
    <property type="component" value="Unassembled WGS sequence"/>
</dbReference>
<keyword evidence="1" id="KW-0472">Membrane</keyword>
<proteinExistence type="predicted"/>
<dbReference type="AlphaFoldDB" id="A0A5C8NX92"/>
<feature type="transmembrane region" description="Helical" evidence="1">
    <location>
        <begin position="45"/>
        <end position="67"/>
    </location>
</feature>
<dbReference type="OrthoDB" id="2193366at2"/>
<gene>
    <name evidence="2" type="ORF">FHP05_06245</name>
</gene>
<protein>
    <submittedName>
        <fullName evidence="2">Uncharacterized protein</fullName>
    </submittedName>
</protein>
<evidence type="ECO:0000256" key="1">
    <source>
        <dbReference type="SAM" id="Phobius"/>
    </source>
</evidence>
<organism evidence="2 3">
    <name type="scientific">Cerasibacillus terrae</name>
    <dbReference type="NCBI Taxonomy" id="2498845"/>
    <lineage>
        <taxon>Bacteria</taxon>
        <taxon>Bacillati</taxon>
        <taxon>Bacillota</taxon>
        <taxon>Bacilli</taxon>
        <taxon>Bacillales</taxon>
        <taxon>Bacillaceae</taxon>
        <taxon>Cerasibacillus</taxon>
    </lineage>
</organism>
<evidence type="ECO:0000313" key="3">
    <source>
        <dbReference type="Proteomes" id="UP000321574"/>
    </source>
</evidence>
<keyword evidence="3" id="KW-1185">Reference proteome</keyword>
<name>A0A5C8NX92_9BACI</name>
<keyword evidence="1" id="KW-0812">Transmembrane</keyword>
<evidence type="ECO:0000313" key="2">
    <source>
        <dbReference type="EMBL" id="TXL65719.1"/>
    </source>
</evidence>
<reference evidence="2 3" key="1">
    <citation type="submission" date="2019-06" db="EMBL/GenBank/DDBJ databases">
        <title>Cerasibacillus sp. nov., isolated from maize field.</title>
        <authorList>
            <person name="Lin S.-Y."/>
            <person name="Tsai C.-F."/>
            <person name="Young C.-C."/>
        </authorList>
    </citation>
    <scope>NUCLEOTIDE SEQUENCE [LARGE SCALE GENOMIC DNA]</scope>
    <source>
        <strain evidence="2 3">CC-CFT480</strain>
    </source>
</reference>
<keyword evidence="1" id="KW-1133">Transmembrane helix</keyword>
<dbReference type="RefSeq" id="WP_147666389.1">
    <property type="nucleotide sequence ID" value="NZ_VDUW01000003.1"/>
</dbReference>
<feature type="transmembrane region" description="Helical" evidence="1">
    <location>
        <begin position="74"/>
        <end position="92"/>
    </location>
</feature>